<proteinExistence type="predicted"/>
<dbReference type="Proteomes" id="UP001234178">
    <property type="component" value="Unassembled WGS sequence"/>
</dbReference>
<keyword evidence="2" id="KW-1185">Reference proteome</keyword>
<gene>
    <name evidence="1" type="ORF">OUZ56_015099</name>
</gene>
<organism evidence="1 2">
    <name type="scientific">Daphnia magna</name>
    <dbReference type="NCBI Taxonomy" id="35525"/>
    <lineage>
        <taxon>Eukaryota</taxon>
        <taxon>Metazoa</taxon>
        <taxon>Ecdysozoa</taxon>
        <taxon>Arthropoda</taxon>
        <taxon>Crustacea</taxon>
        <taxon>Branchiopoda</taxon>
        <taxon>Diplostraca</taxon>
        <taxon>Cladocera</taxon>
        <taxon>Anomopoda</taxon>
        <taxon>Daphniidae</taxon>
        <taxon>Daphnia</taxon>
    </lineage>
</organism>
<name>A0ABR0ALT4_9CRUS</name>
<comment type="caution">
    <text evidence="1">The sequence shown here is derived from an EMBL/GenBank/DDBJ whole genome shotgun (WGS) entry which is preliminary data.</text>
</comment>
<reference evidence="1 2" key="1">
    <citation type="journal article" date="2023" name="Nucleic Acids Res.">
        <title>The hologenome of Daphnia magna reveals possible DNA methylation and microbiome-mediated evolution of the host genome.</title>
        <authorList>
            <person name="Chaturvedi A."/>
            <person name="Li X."/>
            <person name="Dhandapani V."/>
            <person name="Marshall H."/>
            <person name="Kissane S."/>
            <person name="Cuenca-Cambronero M."/>
            <person name="Asole G."/>
            <person name="Calvet F."/>
            <person name="Ruiz-Romero M."/>
            <person name="Marangio P."/>
            <person name="Guigo R."/>
            <person name="Rago D."/>
            <person name="Mirbahai L."/>
            <person name="Eastwood N."/>
            <person name="Colbourne J.K."/>
            <person name="Zhou J."/>
            <person name="Mallon E."/>
            <person name="Orsini L."/>
        </authorList>
    </citation>
    <scope>NUCLEOTIDE SEQUENCE [LARGE SCALE GENOMIC DNA]</scope>
    <source>
        <strain evidence="1">LRV0_1</strain>
    </source>
</reference>
<evidence type="ECO:0000313" key="2">
    <source>
        <dbReference type="Proteomes" id="UP001234178"/>
    </source>
</evidence>
<protein>
    <submittedName>
        <fullName evidence="1">Uncharacterized protein</fullName>
    </submittedName>
</protein>
<evidence type="ECO:0000313" key="1">
    <source>
        <dbReference type="EMBL" id="KAK4026074.1"/>
    </source>
</evidence>
<dbReference type="EMBL" id="JAOYFB010000038">
    <property type="protein sequence ID" value="KAK4026074.1"/>
    <property type="molecule type" value="Genomic_DNA"/>
</dbReference>
<sequence>MAVSARVQLFARDFGEGKRKSGKKLASEQYQTCQIRVGFCISAGERSCNLNERVVHLGFLIYSGCYHLNQRLNYAKYSNDSPNKRRLIAHVPDPTSEMYVALLQISPN</sequence>
<accession>A0ABR0ALT4</accession>